<name>S4XRT8_SORCE</name>
<dbReference type="AlphaFoldDB" id="S4XRT8"/>
<dbReference type="RefSeq" id="WP_020733736.1">
    <property type="nucleotide sequence ID" value="NC_021658.1"/>
</dbReference>
<proteinExistence type="predicted"/>
<sequence length="94" mass="10004">MGRGAVEGPQGARSRRLREAMGVCVTAFNSIHDEMAWLLEHLPAGKKREQVEALHRPFLALLKRYPPPASAAGAATEPEEGGAEAEEASGDEPA</sequence>
<protein>
    <submittedName>
        <fullName evidence="2">Uncharacterized protein</fullName>
    </submittedName>
</protein>
<reference evidence="2 3" key="1">
    <citation type="journal article" date="2013" name="Sci. Rep.">
        <title>Extraordinary expansion of a Sorangium cellulosum genome from an alkaline milieu.</title>
        <authorList>
            <person name="Han K."/>
            <person name="Li Z.F."/>
            <person name="Peng R."/>
            <person name="Zhu L.P."/>
            <person name="Zhou T."/>
            <person name="Wang L.G."/>
            <person name="Li S.G."/>
            <person name="Zhang X.B."/>
            <person name="Hu W."/>
            <person name="Wu Z.H."/>
            <person name="Qin N."/>
            <person name="Li Y.Z."/>
        </authorList>
    </citation>
    <scope>NUCLEOTIDE SEQUENCE [LARGE SCALE GENOMIC DNA]</scope>
    <source>
        <strain evidence="2 3">So0157-2</strain>
    </source>
</reference>
<evidence type="ECO:0000313" key="2">
    <source>
        <dbReference type="EMBL" id="AGP34590.1"/>
    </source>
</evidence>
<evidence type="ECO:0000256" key="1">
    <source>
        <dbReference type="SAM" id="MobiDB-lite"/>
    </source>
</evidence>
<dbReference type="Proteomes" id="UP000014803">
    <property type="component" value="Chromosome"/>
</dbReference>
<dbReference type="HOGENOM" id="CLU_2384612_0_0_7"/>
<accession>S4XRT8</accession>
<dbReference type="EMBL" id="CP003969">
    <property type="protein sequence ID" value="AGP34590.1"/>
    <property type="molecule type" value="Genomic_DNA"/>
</dbReference>
<organism evidence="2 3">
    <name type="scientific">Sorangium cellulosum So0157-2</name>
    <dbReference type="NCBI Taxonomy" id="1254432"/>
    <lineage>
        <taxon>Bacteria</taxon>
        <taxon>Pseudomonadati</taxon>
        <taxon>Myxococcota</taxon>
        <taxon>Polyangia</taxon>
        <taxon>Polyangiales</taxon>
        <taxon>Polyangiaceae</taxon>
        <taxon>Sorangium</taxon>
    </lineage>
</organism>
<feature type="compositionally biased region" description="Acidic residues" evidence="1">
    <location>
        <begin position="77"/>
        <end position="94"/>
    </location>
</feature>
<dbReference type="KEGG" id="scu:SCE1572_08760"/>
<gene>
    <name evidence="2" type="ORF">SCE1572_08760</name>
</gene>
<dbReference type="PATRIC" id="fig|1254432.3.peg.1950"/>
<evidence type="ECO:0000313" key="3">
    <source>
        <dbReference type="Proteomes" id="UP000014803"/>
    </source>
</evidence>
<feature type="region of interest" description="Disordered" evidence="1">
    <location>
        <begin position="68"/>
        <end position="94"/>
    </location>
</feature>